<evidence type="ECO:0000313" key="4">
    <source>
        <dbReference type="Proteomes" id="UP000006502"/>
    </source>
</evidence>
<name>I7B9S7_MYCHA</name>
<keyword evidence="2" id="KW-1133">Transmembrane helix</keyword>
<keyword evidence="2" id="KW-0812">Transmembrane</keyword>
<dbReference type="PATRIC" id="fig|1212765.3.peg.488"/>
<dbReference type="EMBL" id="CP003731">
    <property type="protein sequence ID" value="AFO52015.1"/>
    <property type="molecule type" value="Genomic_DNA"/>
</dbReference>
<dbReference type="Proteomes" id="UP000006502">
    <property type="component" value="Chromosome"/>
</dbReference>
<keyword evidence="2" id="KW-0472">Membrane</keyword>
<sequence length="205" mass="23272">MPFLPMKFTAMIVGGVGSVIGGGYGTIQYVYGRTPDNPLRRNEVKDSKMPSLISEADDQSNQFNTGRKIQLDSSETRSALVQQLSSSLEDDQEDDEEAPEETVKSEIKGKLAVVKGEGDEVWRDDYHLKVYFGEEEAENAVSFSIKETKEEIEKFVYKFNEDIWFYSSDVQGFLEKLNEKKSSLEGFFSEGIYLDLKSKTELLNR</sequence>
<proteinExistence type="predicted"/>
<evidence type="ECO:0000256" key="1">
    <source>
        <dbReference type="SAM" id="MobiDB-lite"/>
    </source>
</evidence>
<protein>
    <submittedName>
        <fullName evidence="3">Uncharacterized protein</fullName>
    </submittedName>
</protein>
<dbReference type="STRING" id="1212765.MHLP_02175"/>
<reference evidence="3 4" key="1">
    <citation type="journal article" date="2012" name="J. Bacteriol.">
        <title>Genome Sequence of "Candidatus Mycoplasma haemolamae" Strain Purdue, a Red Blood Cell Pathogen of Alpacas (Vicugna pacos) and Llamas (Lama glama).</title>
        <authorList>
            <person name="Guimaraes A.M."/>
            <person name="Toth B."/>
            <person name="Santos A.P."/>
            <person name="do Nascimento N.C."/>
            <person name="Kritchevsky J.E."/>
            <person name="Messick J.B."/>
        </authorList>
    </citation>
    <scope>NUCLEOTIDE SEQUENCE [LARGE SCALE GENOMIC DNA]</scope>
    <source>
        <strain evidence="3 4">Purdue</strain>
    </source>
</reference>
<keyword evidence="4" id="KW-1185">Reference proteome</keyword>
<feature type="compositionally biased region" description="Acidic residues" evidence="1">
    <location>
        <begin position="88"/>
        <end position="100"/>
    </location>
</feature>
<dbReference type="HOGENOM" id="CLU_107120_0_0_14"/>
<gene>
    <name evidence="3" type="ordered locus">MHLP_02175</name>
</gene>
<reference evidence="4" key="2">
    <citation type="submission" date="2012-07" db="EMBL/GenBank/DDBJ databases">
        <title>Complete genome sequence of 'Candidatus Mycoplasma haemolamae'.</title>
        <authorList>
            <person name="Guimaraes A.M.S."/>
            <person name="Toth B."/>
            <person name="Santos A.P."/>
            <person name="Nascimento N.C."/>
            <person name="Sojka J.E."/>
            <person name="Messick J.B."/>
        </authorList>
    </citation>
    <scope>NUCLEOTIDE SEQUENCE [LARGE SCALE GENOMIC DNA]</scope>
    <source>
        <strain evidence="4">Purdue</strain>
    </source>
</reference>
<evidence type="ECO:0000256" key="2">
    <source>
        <dbReference type="SAM" id="Phobius"/>
    </source>
</evidence>
<dbReference type="KEGG" id="mhl:MHLP_02175"/>
<accession>I7B9S7</accession>
<feature type="region of interest" description="Disordered" evidence="1">
    <location>
        <begin position="85"/>
        <end position="104"/>
    </location>
</feature>
<feature type="transmembrane region" description="Helical" evidence="2">
    <location>
        <begin position="12"/>
        <end position="31"/>
    </location>
</feature>
<evidence type="ECO:0000313" key="3">
    <source>
        <dbReference type="EMBL" id="AFO52015.1"/>
    </source>
</evidence>
<organism evidence="3 4">
    <name type="scientific">Mycoplasma haematolamae (strain Purdue)</name>
    <dbReference type="NCBI Taxonomy" id="1212765"/>
    <lineage>
        <taxon>Bacteria</taxon>
        <taxon>Bacillati</taxon>
        <taxon>Mycoplasmatota</taxon>
        <taxon>Mollicutes</taxon>
        <taxon>Mycoplasmataceae</taxon>
        <taxon>Mycoplasma</taxon>
    </lineage>
</organism>
<dbReference type="AlphaFoldDB" id="I7B9S7"/>